<gene>
    <name evidence="3" type="ORF">BE15_33620</name>
</gene>
<dbReference type="AlphaFoldDB" id="A0A150QX16"/>
<accession>A0A150QX16</accession>
<dbReference type="OrthoDB" id="5497411at2"/>
<evidence type="ECO:0008006" key="5">
    <source>
        <dbReference type="Google" id="ProtNLM"/>
    </source>
</evidence>
<feature type="signal peptide" evidence="2">
    <location>
        <begin position="1"/>
        <end position="25"/>
    </location>
</feature>
<feature type="chain" id="PRO_5007567211" description="Secreted protein" evidence="2">
    <location>
        <begin position="26"/>
        <end position="391"/>
    </location>
</feature>
<organism evidence="3 4">
    <name type="scientific">Sorangium cellulosum</name>
    <name type="common">Polyangium cellulosum</name>
    <dbReference type="NCBI Taxonomy" id="56"/>
    <lineage>
        <taxon>Bacteria</taxon>
        <taxon>Pseudomonadati</taxon>
        <taxon>Myxococcota</taxon>
        <taxon>Polyangia</taxon>
        <taxon>Polyangiales</taxon>
        <taxon>Polyangiaceae</taxon>
        <taxon>Sorangium</taxon>
    </lineage>
</organism>
<dbReference type="RefSeq" id="WP_061606217.1">
    <property type="nucleotide sequence ID" value="NZ_JEMA01000255.1"/>
</dbReference>
<evidence type="ECO:0000256" key="2">
    <source>
        <dbReference type="SAM" id="SignalP"/>
    </source>
</evidence>
<name>A0A150QX16_SORCE</name>
<feature type="region of interest" description="Disordered" evidence="1">
    <location>
        <begin position="40"/>
        <end position="62"/>
    </location>
</feature>
<protein>
    <recommendedName>
        <fullName evidence="5">Secreted protein</fullName>
    </recommendedName>
</protein>
<dbReference type="EMBL" id="JEMA01000255">
    <property type="protein sequence ID" value="KYF72540.1"/>
    <property type="molecule type" value="Genomic_DNA"/>
</dbReference>
<evidence type="ECO:0000256" key="1">
    <source>
        <dbReference type="SAM" id="MobiDB-lite"/>
    </source>
</evidence>
<reference evidence="3 4" key="1">
    <citation type="submission" date="2014-02" db="EMBL/GenBank/DDBJ databases">
        <title>The small core and large imbalanced accessory genome model reveals a collaborative survival strategy of Sorangium cellulosum strains in nature.</title>
        <authorList>
            <person name="Han K."/>
            <person name="Peng R."/>
            <person name="Blom J."/>
            <person name="Li Y.-Z."/>
        </authorList>
    </citation>
    <scope>NUCLEOTIDE SEQUENCE [LARGE SCALE GENOMIC DNA]</scope>
    <source>
        <strain evidence="3 4">So0008-312</strain>
    </source>
</reference>
<proteinExistence type="predicted"/>
<keyword evidence="2" id="KW-0732">Signal</keyword>
<comment type="caution">
    <text evidence="3">The sequence shown here is derived from an EMBL/GenBank/DDBJ whole genome shotgun (WGS) entry which is preliminary data.</text>
</comment>
<sequence>MSSCLVDRGARLAAWIGLCAAGALASPAACLYPEYTFDEPEPSGGGGSSSSGPGSEDCSNGADDDGDGLVDCADPACGDFVCTTAVPEGWSGYFALFDGAPAMDPGCPAAFAAGQPFVGNRGLSAPPARCTCSCGPAQGQRCGDLGSIQISVSDAPCGSPWVCAWDLKLIPGWTRDVCAGPDGVFGGGATCEPNDECLSTREAHPCVASVSATPLEATGGSCAPGPVQVEVATPRWTGLGRACPAAPPGQGCNLGQVCVPRPGAPFEGGLCIAKDGDDACPPGAYTEKHVFFTEIEDDRGCEDDCACGEPSSGTCRTTIALYADPETDTCDTSLVEVLAGECANVEGNPTIVGRKVTSSMPTGGACAPSGGAATGAARGAAPRTFCCQSQG</sequence>
<dbReference type="Proteomes" id="UP000075260">
    <property type="component" value="Unassembled WGS sequence"/>
</dbReference>
<evidence type="ECO:0000313" key="4">
    <source>
        <dbReference type="Proteomes" id="UP000075260"/>
    </source>
</evidence>
<evidence type="ECO:0000313" key="3">
    <source>
        <dbReference type="EMBL" id="KYF72540.1"/>
    </source>
</evidence>